<reference evidence="2" key="1">
    <citation type="submission" date="2014-09" db="EMBL/GenBank/DDBJ databases">
        <title>G. arboreum L. cv. AKA8401 A2 genome assembly version 1.0.</title>
        <authorList>
            <person name="Mudge J."/>
            <person name="Ramaraj T."/>
            <person name="Lindquist I.E."/>
            <person name="Bharti A.K."/>
            <person name="Sundararajan A."/>
            <person name="Cameron C.T."/>
            <person name="Woodward J.E."/>
            <person name="May G.D."/>
            <person name="Brubaker C."/>
            <person name="Broadhvest J."/>
            <person name="Wilkins T.A."/>
        </authorList>
    </citation>
    <scope>NUCLEOTIDE SEQUENCE</scope>
</reference>
<gene>
    <name evidence="1" type="ORF">F383_24220</name>
    <name evidence="2" type="ORF">F383_26922</name>
</gene>
<evidence type="ECO:0000313" key="2">
    <source>
        <dbReference type="EMBL" id="KHG21535.1"/>
    </source>
</evidence>
<accession>A0A0B0P8Y3</accession>
<proteinExistence type="predicted"/>
<dbReference type="EMBL" id="KN418834">
    <property type="protein sequence ID" value="KHG21535.1"/>
    <property type="molecule type" value="Genomic_DNA"/>
</dbReference>
<evidence type="ECO:0000313" key="3">
    <source>
        <dbReference type="Proteomes" id="UP000032142"/>
    </source>
</evidence>
<sequence>MPVWPSRMSHTAKDTPVSQDVWTFEMGSHGCVPARVLPRVTL</sequence>
<dbReference type="EMBL" id="KN413335">
    <property type="protein sequence ID" value="KHG19523.1"/>
    <property type="molecule type" value="Genomic_DNA"/>
</dbReference>
<protein>
    <submittedName>
        <fullName evidence="2">Uncharacterized protein</fullName>
    </submittedName>
</protein>
<keyword evidence="3" id="KW-1185">Reference proteome</keyword>
<evidence type="ECO:0000313" key="1">
    <source>
        <dbReference type="EMBL" id="KHG19523.1"/>
    </source>
</evidence>
<dbReference type="Proteomes" id="UP000032142">
    <property type="component" value="Unassembled WGS sequence"/>
</dbReference>
<reference evidence="3" key="2">
    <citation type="submission" date="2014-09" db="EMBL/GenBank/DDBJ databases">
        <authorList>
            <person name="Mudge J."/>
            <person name="Ramaraj T."/>
            <person name="Lindquist I.E."/>
            <person name="Bharti A.K."/>
            <person name="Sundararajan A."/>
            <person name="Cameron C.T."/>
            <person name="Woodward J.E."/>
            <person name="May G.D."/>
            <person name="Brubaker C."/>
            <person name="Broadhvest J."/>
            <person name="Wilkins T.A."/>
        </authorList>
    </citation>
    <scope>NUCLEOTIDE SEQUENCE</scope>
    <source>
        <strain evidence="3">cv. AKA8401</strain>
    </source>
</reference>
<organism evidence="2 3">
    <name type="scientific">Gossypium arboreum</name>
    <name type="common">Tree cotton</name>
    <name type="synonym">Gossypium nanking</name>
    <dbReference type="NCBI Taxonomy" id="29729"/>
    <lineage>
        <taxon>Eukaryota</taxon>
        <taxon>Viridiplantae</taxon>
        <taxon>Streptophyta</taxon>
        <taxon>Embryophyta</taxon>
        <taxon>Tracheophyta</taxon>
        <taxon>Spermatophyta</taxon>
        <taxon>Magnoliopsida</taxon>
        <taxon>eudicotyledons</taxon>
        <taxon>Gunneridae</taxon>
        <taxon>Pentapetalae</taxon>
        <taxon>rosids</taxon>
        <taxon>malvids</taxon>
        <taxon>Malvales</taxon>
        <taxon>Malvaceae</taxon>
        <taxon>Malvoideae</taxon>
        <taxon>Gossypium</taxon>
    </lineage>
</organism>
<name>A0A0B0P8Y3_GOSAR</name>
<dbReference type="AlphaFoldDB" id="A0A0B0P8Y3"/>